<dbReference type="SUPFAM" id="SSF53756">
    <property type="entry name" value="UDP-Glycosyltransferase/glycogen phosphorylase"/>
    <property type="match status" value="1"/>
</dbReference>
<dbReference type="InterPro" id="IPR001296">
    <property type="entry name" value="Glyco_trans_1"/>
</dbReference>
<sequence length="388" mass="42781">MPSVLFLSSFPPRECGIATFTSDLVSAIDREEGTKSEVIAVNEPGGDLRRYPSRIYARFDEGDRQAYSEIAARIDAHPATILNIQHEYGLFGGERGEWLVDLVRQVAKPTVITMHTVLPEPDPVMLRVARSLCDFASAVVSLSDTGRDLLEHVYGVNPVKLHVIPHGVPDVPFRDTAAAKASFGIGQRTVISTFGLINRGKGLEYAIDAMAAVVRRHPEALYLILGETHPVVRRQEGESYRESLQELVAAKGLRNNVQLIDKYLSMPELLAYLEATDIYLTPYLNLTQIVSGTLAYALGCGKAIVSTPYLYAQELLAFGRGRLADVRDAASIAAQLTALLDDPSLRRATERRAYRYARAMTWHAVATAYERLFSELTEPRPASLAHTA</sequence>
<dbReference type="InterPro" id="IPR028098">
    <property type="entry name" value="Glyco_trans_4-like_N"/>
</dbReference>
<dbReference type="Pfam" id="PF13439">
    <property type="entry name" value="Glyco_transf_4"/>
    <property type="match status" value="1"/>
</dbReference>
<keyword evidence="3" id="KW-0808">Transferase</keyword>
<feature type="domain" description="Glycosyl transferase family 1" evidence="1">
    <location>
        <begin position="186"/>
        <end position="355"/>
    </location>
</feature>
<dbReference type="CDD" id="cd03822">
    <property type="entry name" value="GT4_mannosyltransferase-like"/>
    <property type="match status" value="1"/>
</dbReference>
<protein>
    <submittedName>
        <fullName evidence="3">Glycosyl transferase, group 1</fullName>
    </submittedName>
</protein>
<gene>
    <name evidence="3" type="ORF">CARN1_0403</name>
</gene>
<dbReference type="Gene3D" id="3.40.50.2000">
    <property type="entry name" value="Glycogen Phosphorylase B"/>
    <property type="match status" value="2"/>
</dbReference>
<dbReference type="AlphaFoldDB" id="E6PE87"/>
<dbReference type="PANTHER" id="PTHR12526">
    <property type="entry name" value="GLYCOSYLTRANSFERASE"/>
    <property type="match status" value="1"/>
</dbReference>
<proteinExistence type="predicted"/>
<evidence type="ECO:0000259" key="2">
    <source>
        <dbReference type="Pfam" id="PF13439"/>
    </source>
</evidence>
<feature type="domain" description="Glycosyltransferase subfamily 4-like N-terminal" evidence="2">
    <location>
        <begin position="16"/>
        <end position="168"/>
    </location>
</feature>
<dbReference type="PANTHER" id="PTHR12526:SF572">
    <property type="entry name" value="BLL5144 PROTEIN"/>
    <property type="match status" value="1"/>
</dbReference>
<evidence type="ECO:0000313" key="3">
    <source>
        <dbReference type="EMBL" id="CBH74772.1"/>
    </source>
</evidence>
<dbReference type="EMBL" id="CABL01000003">
    <property type="protein sequence ID" value="CBH74772.1"/>
    <property type="molecule type" value="Genomic_DNA"/>
</dbReference>
<name>E6PE87_9ZZZZ</name>
<reference evidence="3" key="1">
    <citation type="submission" date="2009-10" db="EMBL/GenBank/DDBJ databases">
        <title>Diversity of trophic interactions inside an arsenic-rich microbial ecosystem.</title>
        <authorList>
            <person name="Bertin P.N."/>
            <person name="Heinrich-Salmeron A."/>
            <person name="Pelletier E."/>
            <person name="Goulhen-Chollet F."/>
            <person name="Arsene-Ploetze F."/>
            <person name="Gallien S."/>
            <person name="Calteau A."/>
            <person name="Vallenet D."/>
            <person name="Casiot C."/>
            <person name="Chane-Woon-Ming B."/>
            <person name="Giloteaux L."/>
            <person name="Barakat M."/>
            <person name="Bonnefoy V."/>
            <person name="Bruneel O."/>
            <person name="Chandler M."/>
            <person name="Cleiss J."/>
            <person name="Duran R."/>
            <person name="Elbaz-Poulichet F."/>
            <person name="Fonknechten N."/>
            <person name="Lauga B."/>
            <person name="Mornico D."/>
            <person name="Ortet P."/>
            <person name="Schaeffer C."/>
            <person name="Siguier P."/>
            <person name="Alexander Thil Smith A."/>
            <person name="Van Dorsselaer A."/>
            <person name="Weissenbach J."/>
            <person name="Medigue C."/>
            <person name="Le Paslier D."/>
        </authorList>
    </citation>
    <scope>NUCLEOTIDE SEQUENCE</scope>
</reference>
<organism evidence="3">
    <name type="scientific">mine drainage metagenome</name>
    <dbReference type="NCBI Taxonomy" id="410659"/>
    <lineage>
        <taxon>unclassified sequences</taxon>
        <taxon>metagenomes</taxon>
        <taxon>ecological metagenomes</taxon>
    </lineage>
</organism>
<accession>E6PE87</accession>
<dbReference type="GO" id="GO:0016757">
    <property type="term" value="F:glycosyltransferase activity"/>
    <property type="evidence" value="ECO:0007669"/>
    <property type="project" value="InterPro"/>
</dbReference>
<dbReference type="Pfam" id="PF00534">
    <property type="entry name" value="Glycos_transf_1"/>
    <property type="match status" value="1"/>
</dbReference>
<comment type="caution">
    <text evidence="3">The sequence shown here is derived from an EMBL/GenBank/DDBJ whole genome shotgun (WGS) entry which is preliminary data.</text>
</comment>
<evidence type="ECO:0000259" key="1">
    <source>
        <dbReference type="Pfam" id="PF00534"/>
    </source>
</evidence>